<comment type="catalytic activity">
    <reaction evidence="12">
        <text>Preferential cleavage: (Ac)2-L-Lys-D-Ala-|-D-Ala. Also transpeptidation of peptidyl-alanyl moieties that are N-acyl substituents of D-alanine.</text>
        <dbReference type="EC" id="3.4.16.4"/>
    </reaction>
</comment>
<reference evidence="18" key="2">
    <citation type="submission" date="2020-09" db="EMBL/GenBank/DDBJ databases">
        <authorList>
            <person name="Sun Q."/>
            <person name="Ohkuma M."/>
        </authorList>
    </citation>
    <scope>NUCLEOTIDE SEQUENCE</scope>
    <source>
        <strain evidence="18">JCM 12580</strain>
    </source>
</reference>
<feature type="signal peptide" evidence="16">
    <location>
        <begin position="1"/>
        <end position="31"/>
    </location>
</feature>
<evidence type="ECO:0000256" key="15">
    <source>
        <dbReference type="RuleBase" id="RU004016"/>
    </source>
</evidence>
<dbReference type="Proteomes" id="UP000658382">
    <property type="component" value="Unassembled WGS sequence"/>
</dbReference>
<evidence type="ECO:0000256" key="2">
    <source>
        <dbReference type="ARBA" id="ARBA00004752"/>
    </source>
</evidence>
<dbReference type="Pfam" id="PF00768">
    <property type="entry name" value="Peptidase_S11"/>
    <property type="match status" value="1"/>
</dbReference>
<keyword evidence="5 18" id="KW-0121">Carboxypeptidase</keyword>
<evidence type="ECO:0000256" key="3">
    <source>
        <dbReference type="ARBA" id="ARBA00007164"/>
    </source>
</evidence>
<reference evidence="18" key="1">
    <citation type="journal article" date="2014" name="Int. J. Syst. Evol. Microbiol.">
        <title>Complete genome sequence of Corynebacterium casei LMG S-19264T (=DSM 44701T), isolated from a smear-ripened cheese.</title>
        <authorList>
            <consortium name="US DOE Joint Genome Institute (JGI-PGF)"/>
            <person name="Walter F."/>
            <person name="Albersmeier A."/>
            <person name="Kalinowski J."/>
            <person name="Ruckert C."/>
        </authorList>
    </citation>
    <scope>NUCLEOTIDE SEQUENCE</scope>
    <source>
        <strain evidence="18">JCM 12580</strain>
    </source>
</reference>
<keyword evidence="10" id="KW-0573">Peptidoglycan synthesis</keyword>
<evidence type="ECO:0000256" key="11">
    <source>
        <dbReference type="ARBA" id="ARBA00023316"/>
    </source>
</evidence>
<dbReference type="GO" id="GO:0008360">
    <property type="term" value="P:regulation of cell shape"/>
    <property type="evidence" value="ECO:0007669"/>
    <property type="project" value="UniProtKB-KW"/>
</dbReference>
<comment type="pathway">
    <text evidence="2">Cell wall biogenesis; peptidoglycan biosynthesis.</text>
</comment>
<evidence type="ECO:0000256" key="8">
    <source>
        <dbReference type="ARBA" id="ARBA00022801"/>
    </source>
</evidence>
<gene>
    <name evidence="18" type="primary">dacA</name>
    <name evidence="18" type="ORF">GCM10007063_10140</name>
</gene>
<comment type="function">
    <text evidence="1">Removes C-terminal D-alanyl residues from sugar-peptide cell wall precursors.</text>
</comment>
<evidence type="ECO:0000256" key="16">
    <source>
        <dbReference type="SAM" id="SignalP"/>
    </source>
</evidence>
<feature type="domain" description="Peptidase S11 D-Ala-D-Ala carboxypeptidase A C-terminal" evidence="17">
    <location>
        <begin position="305"/>
        <end position="415"/>
    </location>
</feature>
<comment type="similarity">
    <text evidence="3 15">Belongs to the peptidase S11 family.</text>
</comment>
<evidence type="ECO:0000256" key="14">
    <source>
        <dbReference type="PIRSR" id="PIRSR618044-2"/>
    </source>
</evidence>
<evidence type="ECO:0000256" key="7">
    <source>
        <dbReference type="ARBA" id="ARBA00022729"/>
    </source>
</evidence>
<keyword evidence="8" id="KW-0378">Hydrolase</keyword>
<feature type="active site" description="Acyl-ester intermediate" evidence="13">
    <location>
        <position position="66"/>
    </location>
</feature>
<dbReference type="InterPro" id="IPR012907">
    <property type="entry name" value="Peptidase_S11_C"/>
</dbReference>
<dbReference type="SUPFAM" id="SSF56601">
    <property type="entry name" value="beta-lactamase/transpeptidase-like"/>
    <property type="match status" value="1"/>
</dbReference>
<evidence type="ECO:0000313" key="18">
    <source>
        <dbReference type="EMBL" id="GGJ89482.1"/>
    </source>
</evidence>
<name>A0A917UW29_9BACI</name>
<evidence type="ECO:0000256" key="13">
    <source>
        <dbReference type="PIRSR" id="PIRSR618044-1"/>
    </source>
</evidence>
<dbReference type="AlphaFoldDB" id="A0A917UW29"/>
<evidence type="ECO:0000256" key="4">
    <source>
        <dbReference type="ARBA" id="ARBA00012448"/>
    </source>
</evidence>
<sequence length="446" mass="49187">MKYNMKKSVSLFLAVLVLLTTVTVQPFSVQSAETPDINAKSAILVDAETGKVIYAKNPDMALPPASMTKMMTEYLVQEAIEKDDISWDTKTKISDYAYSISANATFSGIGLRQDKKYTVEELYNAMAVFSDNGTTIALAELIAGSEGDFVKMMNDKAKEMGLPEYEFVNSTGLANSSLGENAPEGTDSNGNNRLSARSAALLAYNLVNDYPQALEVTSQTKTEFEGYTVENLNWMLEHDSVNLEQFYYEGIDGLKTGFTDMAGYCFTGTAKKDNKRYISVVMKTDSKGARFKETAKLLDYGFKKFENQEIFPAGYQLEGKSDIPVSKGKEDSVQVATSQAFKAPVIGEQSENYSIKYKLDKDKLNKDGKLAAPIEKGEQVGTAQVVYNGKNDYGYIFPNADKQSIDLVAQKGVEKDNWFMLTLGAIGGFFGNIFNTVVDTVKGWFN</sequence>
<dbReference type="InterPro" id="IPR012338">
    <property type="entry name" value="Beta-lactam/transpept-like"/>
</dbReference>
<organism evidence="18 19">
    <name type="scientific">Lentibacillus kapialis</name>
    <dbReference type="NCBI Taxonomy" id="340214"/>
    <lineage>
        <taxon>Bacteria</taxon>
        <taxon>Bacillati</taxon>
        <taxon>Bacillota</taxon>
        <taxon>Bacilli</taxon>
        <taxon>Bacillales</taxon>
        <taxon>Bacillaceae</taxon>
        <taxon>Lentibacillus</taxon>
    </lineage>
</organism>
<keyword evidence="7 16" id="KW-0732">Signal</keyword>
<dbReference type="GO" id="GO:0071555">
    <property type="term" value="P:cell wall organization"/>
    <property type="evidence" value="ECO:0007669"/>
    <property type="project" value="UniProtKB-KW"/>
</dbReference>
<dbReference type="Pfam" id="PF07943">
    <property type="entry name" value="PBP5_C"/>
    <property type="match status" value="1"/>
</dbReference>
<protein>
    <recommendedName>
        <fullName evidence="4">serine-type D-Ala-D-Ala carboxypeptidase</fullName>
        <ecNumber evidence="4">3.4.16.4</ecNumber>
    </recommendedName>
</protein>
<accession>A0A917UW29</accession>
<feature type="active site" evidence="13">
    <location>
        <position position="130"/>
    </location>
</feature>
<dbReference type="RefSeq" id="WP_188632001.1">
    <property type="nucleotide sequence ID" value="NZ_BMNQ01000008.1"/>
</dbReference>
<dbReference type="PANTHER" id="PTHR21581">
    <property type="entry name" value="D-ALANYL-D-ALANINE CARBOXYPEPTIDASE"/>
    <property type="match status" value="1"/>
</dbReference>
<feature type="active site" description="Proton acceptor" evidence="13">
    <location>
        <position position="69"/>
    </location>
</feature>
<dbReference type="InterPro" id="IPR018044">
    <property type="entry name" value="Peptidase_S11"/>
</dbReference>
<dbReference type="GO" id="GO:0009252">
    <property type="term" value="P:peptidoglycan biosynthetic process"/>
    <property type="evidence" value="ECO:0007669"/>
    <property type="project" value="UniProtKB-KW"/>
</dbReference>
<evidence type="ECO:0000313" key="19">
    <source>
        <dbReference type="Proteomes" id="UP000658382"/>
    </source>
</evidence>
<evidence type="ECO:0000256" key="12">
    <source>
        <dbReference type="ARBA" id="ARBA00034000"/>
    </source>
</evidence>
<comment type="caution">
    <text evidence="18">The sequence shown here is derived from an EMBL/GenBank/DDBJ whole genome shotgun (WGS) entry which is preliminary data.</text>
</comment>
<proteinExistence type="inferred from homology"/>
<keyword evidence="19" id="KW-1185">Reference proteome</keyword>
<feature type="chain" id="PRO_5037870806" description="serine-type D-Ala-D-Ala carboxypeptidase" evidence="16">
    <location>
        <begin position="32"/>
        <end position="446"/>
    </location>
</feature>
<dbReference type="PRINTS" id="PR00725">
    <property type="entry name" value="DADACBPTASE1"/>
</dbReference>
<evidence type="ECO:0000256" key="1">
    <source>
        <dbReference type="ARBA" id="ARBA00003217"/>
    </source>
</evidence>
<keyword evidence="6" id="KW-0645">Protease</keyword>
<dbReference type="GO" id="GO:0006508">
    <property type="term" value="P:proteolysis"/>
    <property type="evidence" value="ECO:0007669"/>
    <property type="project" value="UniProtKB-KW"/>
</dbReference>
<dbReference type="InterPro" id="IPR015956">
    <property type="entry name" value="Peniciliin-bd_prot_C_sf"/>
</dbReference>
<dbReference type="InterPro" id="IPR001967">
    <property type="entry name" value="Peptidase_S11_N"/>
</dbReference>
<keyword evidence="11" id="KW-0961">Cell wall biogenesis/degradation</keyword>
<dbReference type="Gene3D" id="2.60.410.10">
    <property type="entry name" value="D-Ala-D-Ala carboxypeptidase, C-terminal domain"/>
    <property type="match status" value="1"/>
</dbReference>
<evidence type="ECO:0000256" key="10">
    <source>
        <dbReference type="ARBA" id="ARBA00022984"/>
    </source>
</evidence>
<keyword evidence="9" id="KW-0133">Cell shape</keyword>
<dbReference type="SMART" id="SM00936">
    <property type="entry name" value="PBP5_C"/>
    <property type="match status" value="1"/>
</dbReference>
<dbReference type="GO" id="GO:0009002">
    <property type="term" value="F:serine-type D-Ala-D-Ala carboxypeptidase activity"/>
    <property type="evidence" value="ECO:0007669"/>
    <property type="project" value="UniProtKB-EC"/>
</dbReference>
<dbReference type="PANTHER" id="PTHR21581:SF11">
    <property type="entry name" value="D-ALANYL-D-ALANINE CARBOXYPEPTIDASE DACA"/>
    <property type="match status" value="1"/>
</dbReference>
<feature type="binding site" evidence="14">
    <location>
        <position position="255"/>
    </location>
    <ligand>
        <name>substrate</name>
    </ligand>
</feature>
<dbReference type="InterPro" id="IPR037167">
    <property type="entry name" value="Peptidase_S11_C_sf"/>
</dbReference>
<dbReference type="Gene3D" id="3.40.710.10">
    <property type="entry name" value="DD-peptidase/beta-lactamase superfamily"/>
    <property type="match status" value="1"/>
</dbReference>
<evidence type="ECO:0000256" key="5">
    <source>
        <dbReference type="ARBA" id="ARBA00022645"/>
    </source>
</evidence>
<evidence type="ECO:0000256" key="6">
    <source>
        <dbReference type="ARBA" id="ARBA00022670"/>
    </source>
</evidence>
<evidence type="ECO:0000259" key="17">
    <source>
        <dbReference type="SMART" id="SM00936"/>
    </source>
</evidence>
<dbReference type="EC" id="3.4.16.4" evidence="4"/>
<dbReference type="SUPFAM" id="SSF69189">
    <property type="entry name" value="Penicillin-binding protein associated domain"/>
    <property type="match status" value="1"/>
</dbReference>
<evidence type="ECO:0000256" key="9">
    <source>
        <dbReference type="ARBA" id="ARBA00022960"/>
    </source>
</evidence>
<dbReference type="EMBL" id="BMNQ01000008">
    <property type="protein sequence ID" value="GGJ89482.1"/>
    <property type="molecule type" value="Genomic_DNA"/>
</dbReference>